<proteinExistence type="predicted"/>
<evidence type="ECO:0000256" key="1">
    <source>
        <dbReference type="SAM" id="MobiDB-lite"/>
    </source>
</evidence>
<feature type="region of interest" description="Disordered" evidence="1">
    <location>
        <begin position="148"/>
        <end position="168"/>
    </location>
</feature>
<reference evidence="2 3" key="1">
    <citation type="submission" date="2022-12" db="EMBL/GenBank/DDBJ databases">
        <title>Chromosome-level genome of Tegillarca granosa.</title>
        <authorList>
            <person name="Kim J."/>
        </authorList>
    </citation>
    <scope>NUCLEOTIDE SEQUENCE [LARGE SCALE GENOMIC DNA]</scope>
    <source>
        <strain evidence="2">Teg-2019</strain>
        <tissue evidence="2">Adductor muscle</tissue>
    </source>
</reference>
<protein>
    <submittedName>
        <fullName evidence="2">Uncharacterized protein</fullName>
    </submittedName>
</protein>
<gene>
    <name evidence="2" type="ORF">KUTeg_009729</name>
</gene>
<dbReference type="EMBL" id="JARBDR010000440">
    <property type="protein sequence ID" value="KAJ8312356.1"/>
    <property type="molecule type" value="Genomic_DNA"/>
</dbReference>
<evidence type="ECO:0000313" key="3">
    <source>
        <dbReference type="Proteomes" id="UP001217089"/>
    </source>
</evidence>
<keyword evidence="3" id="KW-1185">Reference proteome</keyword>
<organism evidence="2 3">
    <name type="scientific">Tegillarca granosa</name>
    <name type="common">Malaysian cockle</name>
    <name type="synonym">Anadara granosa</name>
    <dbReference type="NCBI Taxonomy" id="220873"/>
    <lineage>
        <taxon>Eukaryota</taxon>
        <taxon>Metazoa</taxon>
        <taxon>Spiralia</taxon>
        <taxon>Lophotrochozoa</taxon>
        <taxon>Mollusca</taxon>
        <taxon>Bivalvia</taxon>
        <taxon>Autobranchia</taxon>
        <taxon>Pteriomorphia</taxon>
        <taxon>Arcoida</taxon>
        <taxon>Arcoidea</taxon>
        <taxon>Arcidae</taxon>
        <taxon>Tegillarca</taxon>
    </lineage>
</organism>
<dbReference type="Proteomes" id="UP001217089">
    <property type="component" value="Unassembled WGS sequence"/>
</dbReference>
<sequence>MIYLYKTSYFQDNHLIFSLYPTPHSNTAMSDSKKKVDENDKKGKLFHEQQQRLKLMGKTGSSDASKMIESMFGSTEKPKPKQQTADLVSMMFECSDLSAPNKAKTFHKPSLKEIHAKHPVHAAPVTTVHENQQVHQMHLMEQARMAAVSQRRRRKSSGSGRHDSLNDGKISTERLYPILLLSGLPKESLDDFGDFHVTPPVKSTKIEYVYQVPKPSDEKMEEYLAQDYDHSNVRNFFGSDDSSDS</sequence>
<evidence type="ECO:0000313" key="2">
    <source>
        <dbReference type="EMBL" id="KAJ8312356.1"/>
    </source>
</evidence>
<comment type="caution">
    <text evidence="2">The sequence shown here is derived from an EMBL/GenBank/DDBJ whole genome shotgun (WGS) entry which is preliminary data.</text>
</comment>
<accession>A0ABQ9F812</accession>
<name>A0ABQ9F812_TEGGR</name>